<sequence>MALLNSSLPRTCCKGKCLLVYS</sequence>
<organism evidence="1">
    <name type="scientific">Anguilla anguilla</name>
    <name type="common">European freshwater eel</name>
    <name type="synonym">Muraena anguilla</name>
    <dbReference type="NCBI Taxonomy" id="7936"/>
    <lineage>
        <taxon>Eukaryota</taxon>
        <taxon>Metazoa</taxon>
        <taxon>Chordata</taxon>
        <taxon>Craniata</taxon>
        <taxon>Vertebrata</taxon>
        <taxon>Euteleostomi</taxon>
        <taxon>Actinopterygii</taxon>
        <taxon>Neopterygii</taxon>
        <taxon>Teleostei</taxon>
        <taxon>Anguilliformes</taxon>
        <taxon>Anguillidae</taxon>
        <taxon>Anguilla</taxon>
    </lineage>
</organism>
<dbReference type="AlphaFoldDB" id="A0A0E9TP12"/>
<evidence type="ECO:0000313" key="1">
    <source>
        <dbReference type="EMBL" id="JAH55439.1"/>
    </source>
</evidence>
<protein>
    <submittedName>
        <fullName evidence="1">Uncharacterized protein</fullName>
    </submittedName>
</protein>
<dbReference type="EMBL" id="GBXM01053138">
    <property type="protein sequence ID" value="JAH55439.1"/>
    <property type="molecule type" value="Transcribed_RNA"/>
</dbReference>
<reference evidence="1" key="1">
    <citation type="submission" date="2014-11" db="EMBL/GenBank/DDBJ databases">
        <authorList>
            <person name="Amaro Gonzalez C."/>
        </authorList>
    </citation>
    <scope>NUCLEOTIDE SEQUENCE</scope>
</reference>
<name>A0A0E9TP12_ANGAN</name>
<proteinExistence type="predicted"/>
<reference evidence="1" key="2">
    <citation type="journal article" date="2015" name="Fish Shellfish Immunol.">
        <title>Early steps in the European eel (Anguilla anguilla)-Vibrio vulnificus interaction in the gills: Role of the RtxA13 toxin.</title>
        <authorList>
            <person name="Callol A."/>
            <person name="Pajuelo D."/>
            <person name="Ebbesson L."/>
            <person name="Teles M."/>
            <person name="MacKenzie S."/>
            <person name="Amaro C."/>
        </authorList>
    </citation>
    <scope>NUCLEOTIDE SEQUENCE</scope>
</reference>
<accession>A0A0E9TP12</accession>